<proteinExistence type="predicted"/>
<dbReference type="Gene3D" id="3.30.930.10">
    <property type="entry name" value="Bira Bifunctional Protein, Domain 2"/>
    <property type="match status" value="1"/>
</dbReference>
<dbReference type="InterPro" id="IPR045864">
    <property type="entry name" value="aa-tRNA-synth_II/BPL/LPL"/>
</dbReference>
<sequence>MLQLPSLFRPVPLREGQDAMRAAVELAPEEGAPAPSRGAGTLCFVRAAGRVEAAVVLEPDMPLRQARIARHVAANALADALVVLGPPELPVELRWDGTVVLNSGAVGRLHLAAAPAAEDEVPEWLVVGFTCRLAFPPGHESGLLPGETALSEEGYEDVDAEAVTDAWARHFLSGLDEWQARGPDRAFRNLMARLLDHAGEKRGIDPATGGLVLERDGVREIFPL</sequence>
<dbReference type="EMBL" id="SACL01000003">
    <property type="protein sequence ID" value="RVT96973.1"/>
    <property type="molecule type" value="Genomic_DNA"/>
</dbReference>
<name>A0A437MH53_9PROT</name>
<dbReference type="AlphaFoldDB" id="A0A437MH53"/>
<evidence type="ECO:0000313" key="2">
    <source>
        <dbReference type="EMBL" id="RVT96973.1"/>
    </source>
</evidence>
<accession>A0A437MH53</accession>
<evidence type="ECO:0000313" key="3">
    <source>
        <dbReference type="Proteomes" id="UP000282957"/>
    </source>
</evidence>
<dbReference type="OrthoDB" id="7657788at2"/>
<feature type="domain" description="BPL/LPL catalytic" evidence="1">
    <location>
        <begin position="4"/>
        <end position="186"/>
    </location>
</feature>
<organism evidence="2 3">
    <name type="scientific">Rhodovarius crocodyli</name>
    <dbReference type="NCBI Taxonomy" id="1979269"/>
    <lineage>
        <taxon>Bacteria</taxon>
        <taxon>Pseudomonadati</taxon>
        <taxon>Pseudomonadota</taxon>
        <taxon>Alphaproteobacteria</taxon>
        <taxon>Acetobacterales</taxon>
        <taxon>Roseomonadaceae</taxon>
        <taxon>Rhodovarius</taxon>
    </lineage>
</organism>
<dbReference type="Proteomes" id="UP000282957">
    <property type="component" value="Unassembled WGS sequence"/>
</dbReference>
<keyword evidence="3" id="KW-1185">Reference proteome</keyword>
<dbReference type="RefSeq" id="WP_127787620.1">
    <property type="nucleotide sequence ID" value="NZ_SACL01000003.1"/>
</dbReference>
<dbReference type="InterPro" id="IPR004143">
    <property type="entry name" value="BPL_LPL_catalytic"/>
</dbReference>
<comment type="caution">
    <text evidence="2">The sequence shown here is derived from an EMBL/GenBank/DDBJ whole genome shotgun (WGS) entry which is preliminary data.</text>
</comment>
<dbReference type="Pfam" id="PF16917">
    <property type="entry name" value="BPL_LplA_LipB_2"/>
    <property type="match status" value="1"/>
</dbReference>
<gene>
    <name evidence="2" type="ORF">EOD42_11295</name>
</gene>
<protein>
    <recommendedName>
        <fullName evidence="1">BPL/LPL catalytic domain-containing protein</fullName>
    </recommendedName>
</protein>
<reference evidence="2 3" key="1">
    <citation type="submission" date="2019-01" db="EMBL/GenBank/DDBJ databases">
        <authorList>
            <person name="Chen W.-M."/>
        </authorList>
    </citation>
    <scope>NUCLEOTIDE SEQUENCE [LARGE SCALE GENOMIC DNA]</scope>
    <source>
        <strain evidence="2 3">CCP-6</strain>
    </source>
</reference>
<evidence type="ECO:0000259" key="1">
    <source>
        <dbReference type="Pfam" id="PF16917"/>
    </source>
</evidence>